<keyword evidence="4" id="KW-1185">Reference proteome</keyword>
<dbReference type="Gene3D" id="3.40.190.10">
    <property type="entry name" value="Periplasmic binding protein-like II"/>
    <property type="match status" value="2"/>
</dbReference>
<organism evidence="3 4">
    <name type="scientific">Chitiniphilus shinanonensis</name>
    <dbReference type="NCBI Taxonomy" id="553088"/>
    <lineage>
        <taxon>Bacteria</taxon>
        <taxon>Pseudomonadati</taxon>
        <taxon>Pseudomonadota</taxon>
        <taxon>Betaproteobacteria</taxon>
        <taxon>Neisseriales</taxon>
        <taxon>Chitinibacteraceae</taxon>
        <taxon>Chitiniphilus</taxon>
    </lineage>
</organism>
<evidence type="ECO:0000313" key="4">
    <source>
        <dbReference type="Proteomes" id="UP001156836"/>
    </source>
</evidence>
<dbReference type="SUPFAM" id="SSF53850">
    <property type="entry name" value="Periplasmic binding protein-like II"/>
    <property type="match status" value="1"/>
</dbReference>
<keyword evidence="1" id="KW-0732">Signal</keyword>
<dbReference type="PANTHER" id="PTHR30024">
    <property type="entry name" value="ALIPHATIC SULFONATES-BINDING PROTEIN-RELATED"/>
    <property type="match status" value="1"/>
</dbReference>
<feature type="signal peptide" evidence="1">
    <location>
        <begin position="1"/>
        <end position="26"/>
    </location>
</feature>
<dbReference type="Proteomes" id="UP001156836">
    <property type="component" value="Unassembled WGS sequence"/>
</dbReference>
<dbReference type="PANTHER" id="PTHR30024:SF21">
    <property type="entry name" value="ABC TRANSPORTER SUBSTRATE-BINDING PROTEIN"/>
    <property type="match status" value="1"/>
</dbReference>
<evidence type="ECO:0000259" key="2">
    <source>
        <dbReference type="Pfam" id="PF09084"/>
    </source>
</evidence>
<name>A0ABQ6BV81_9NEIS</name>
<dbReference type="Pfam" id="PF09084">
    <property type="entry name" value="NMT1"/>
    <property type="match status" value="1"/>
</dbReference>
<dbReference type="InterPro" id="IPR015168">
    <property type="entry name" value="SsuA/THI5"/>
</dbReference>
<dbReference type="RefSeq" id="WP_026263031.1">
    <property type="nucleotide sequence ID" value="NZ_BSOZ01000041.1"/>
</dbReference>
<evidence type="ECO:0000313" key="3">
    <source>
        <dbReference type="EMBL" id="GLS05282.1"/>
    </source>
</evidence>
<evidence type="ECO:0000256" key="1">
    <source>
        <dbReference type="SAM" id="SignalP"/>
    </source>
</evidence>
<feature type="chain" id="PRO_5047088528" evidence="1">
    <location>
        <begin position="27"/>
        <end position="355"/>
    </location>
</feature>
<feature type="domain" description="SsuA/THI5-like" evidence="2">
    <location>
        <begin position="83"/>
        <end position="256"/>
    </location>
</feature>
<gene>
    <name evidence="3" type="primary">astR_1</name>
    <name evidence="3" type="ORF">GCM10007860_24320</name>
</gene>
<proteinExistence type="predicted"/>
<dbReference type="EMBL" id="BSOZ01000041">
    <property type="protein sequence ID" value="GLS05282.1"/>
    <property type="molecule type" value="Genomic_DNA"/>
</dbReference>
<reference evidence="4" key="1">
    <citation type="journal article" date="2019" name="Int. J. Syst. Evol. Microbiol.">
        <title>The Global Catalogue of Microorganisms (GCM) 10K type strain sequencing project: providing services to taxonomists for standard genome sequencing and annotation.</title>
        <authorList>
            <consortium name="The Broad Institute Genomics Platform"/>
            <consortium name="The Broad Institute Genome Sequencing Center for Infectious Disease"/>
            <person name="Wu L."/>
            <person name="Ma J."/>
        </authorList>
    </citation>
    <scope>NUCLEOTIDE SEQUENCE [LARGE SCALE GENOMIC DNA]</scope>
    <source>
        <strain evidence="4">NBRC 104970</strain>
    </source>
</reference>
<comment type="caution">
    <text evidence="3">The sequence shown here is derived from an EMBL/GenBank/DDBJ whole genome shotgun (WGS) entry which is preliminary data.</text>
</comment>
<sequence length="355" mass="39067">MTKTTLFGRLLGLVALTLSLVLPAHAEDKPAVIRIAFSGAGTGGRPLGSGTTLAIAHQLGAIEKELKADNIKVVWNFLPGAGPATNEALASGLVDFAYHGDLPLIVGRSTGLKHKIIFGLGRFGATYLVVPSDSQATTLAELKGKRLGVFKGTANQLTLNRVLEKYDLNEKDFKVISMNNDTAKAALATKDIDGYLTTPFDLQARGIAKPLLEIKRDPKVTSVGTFWVTEDFEKKYPQVTQKVVTALTRATQWASDEKNRDQVFKYWAAAGATPYADFVKSWSGYTLKERNNPLLDEYYVASLNKAIDEAQRFRLIRRPVSVDGWIEPKYLNAALKELKLEGYWDQYDANGNIKK</sequence>
<protein>
    <submittedName>
        <fullName evidence="3">Aryl sulfate ester ABC transporter</fullName>
    </submittedName>
</protein>
<accession>A0ABQ6BV81</accession>